<dbReference type="InterPro" id="IPR002686">
    <property type="entry name" value="Transposase_17"/>
</dbReference>
<feature type="domain" description="Transposase IS200-like" evidence="1">
    <location>
        <begin position="21"/>
        <end position="159"/>
    </location>
</feature>
<dbReference type="GO" id="GO:0006313">
    <property type="term" value="P:DNA transposition"/>
    <property type="evidence" value="ECO:0007669"/>
    <property type="project" value="InterPro"/>
</dbReference>
<gene>
    <name evidence="2" type="ORF">AUK42_02490</name>
</gene>
<organism evidence="2 3">
    <name type="scientific">Candidatus Infernicultor aquiphilus</name>
    <dbReference type="NCBI Taxonomy" id="1805029"/>
    <lineage>
        <taxon>Bacteria</taxon>
        <taxon>Pseudomonadati</taxon>
        <taxon>Atribacterota</taxon>
        <taxon>Candidatus Phoenicimicrobiia</taxon>
        <taxon>Candidatus Pheonicimicrobiales</taxon>
        <taxon>Candidatus Phoenicimicrobiaceae</taxon>
        <taxon>Candidatus Infernicultor</taxon>
    </lineage>
</organism>
<dbReference type="AlphaFoldDB" id="A0A1J5GHB5"/>
<name>A0A1J5GHB5_9BACT</name>
<dbReference type="Gene3D" id="3.30.70.1290">
    <property type="entry name" value="Transposase IS200-like"/>
    <property type="match status" value="1"/>
</dbReference>
<dbReference type="STRING" id="1805029.AUK42_02490"/>
<dbReference type="GO" id="GO:0043565">
    <property type="term" value="F:sequence-specific DNA binding"/>
    <property type="evidence" value="ECO:0007669"/>
    <property type="project" value="TreeGrafter"/>
</dbReference>
<dbReference type="PANTHER" id="PTHR36966">
    <property type="entry name" value="REP-ASSOCIATED TYROSINE TRANSPOSASE"/>
    <property type="match status" value="1"/>
</dbReference>
<evidence type="ECO:0000259" key="1">
    <source>
        <dbReference type="SMART" id="SM01321"/>
    </source>
</evidence>
<dbReference type="InterPro" id="IPR036515">
    <property type="entry name" value="Transposase_17_sf"/>
</dbReference>
<dbReference type="Proteomes" id="UP000182763">
    <property type="component" value="Unassembled WGS sequence"/>
</dbReference>
<reference evidence="2 3" key="1">
    <citation type="journal article" date="2016" name="Environ. Microbiol.">
        <title>Genomic resolution of a cold subsurface aquifer community provides metabolic insights for novel microbes adapted to high CO concentrations.</title>
        <authorList>
            <person name="Probst A.J."/>
            <person name="Castelle C.J."/>
            <person name="Singh A."/>
            <person name="Brown C.T."/>
            <person name="Anantharaman K."/>
            <person name="Sharon I."/>
            <person name="Hug L.A."/>
            <person name="Burstein D."/>
            <person name="Emerson J.B."/>
            <person name="Thomas B.C."/>
            <person name="Banfield J.F."/>
        </authorList>
    </citation>
    <scope>NUCLEOTIDE SEQUENCE [LARGE SCALE GENOMIC DNA]</scope>
    <source>
        <strain evidence="2">CG2_30_33_13</strain>
    </source>
</reference>
<proteinExistence type="predicted"/>
<evidence type="ECO:0000313" key="2">
    <source>
        <dbReference type="EMBL" id="OIP72137.1"/>
    </source>
</evidence>
<dbReference type="EMBL" id="MNYY01000051">
    <property type="protein sequence ID" value="OIP72137.1"/>
    <property type="molecule type" value="Genomic_DNA"/>
</dbReference>
<dbReference type="GO" id="GO:0004803">
    <property type="term" value="F:transposase activity"/>
    <property type="evidence" value="ECO:0007669"/>
    <property type="project" value="InterPro"/>
</dbReference>
<dbReference type="InterPro" id="IPR052715">
    <property type="entry name" value="RAYT_transposase"/>
</dbReference>
<dbReference type="PANTHER" id="PTHR36966:SF1">
    <property type="entry name" value="REP-ASSOCIATED TYROSINE TRANSPOSASE"/>
    <property type="match status" value="1"/>
</dbReference>
<accession>A0A1J5GHB5</accession>
<sequence length="202" mass="23988">MNIKNKKCNRQSIRLHGYNYSYPGAYFITICTPEQKMLLKFKYVQVMIHSVWNSLPDRFPSVKLDEFVIMPNHVHAILCINIVGADLVSARNKADLLSAPPLSRIIQAFKSITTYKYILGVKINNWPMFNKRLWQRNYYDHIIRSEESLNCIREYIINNPTRWEFDKENPRGKIDKKEEDFWKEIHSQPKIRADIKSAPTRR</sequence>
<comment type="caution">
    <text evidence="2">The sequence shown here is derived from an EMBL/GenBank/DDBJ whole genome shotgun (WGS) entry which is preliminary data.</text>
</comment>
<dbReference type="SMART" id="SM01321">
    <property type="entry name" value="Y1_Tnp"/>
    <property type="match status" value="1"/>
</dbReference>
<evidence type="ECO:0000313" key="3">
    <source>
        <dbReference type="Proteomes" id="UP000182763"/>
    </source>
</evidence>
<protein>
    <recommendedName>
        <fullName evidence="1">Transposase IS200-like domain-containing protein</fullName>
    </recommendedName>
</protein>
<dbReference type="SUPFAM" id="SSF143422">
    <property type="entry name" value="Transposase IS200-like"/>
    <property type="match status" value="1"/>
</dbReference>